<organism evidence="2 3">
    <name type="scientific">Oryzias melastigma</name>
    <name type="common">Marine medaka</name>
    <dbReference type="NCBI Taxonomy" id="30732"/>
    <lineage>
        <taxon>Eukaryota</taxon>
        <taxon>Metazoa</taxon>
        <taxon>Chordata</taxon>
        <taxon>Craniata</taxon>
        <taxon>Vertebrata</taxon>
        <taxon>Euteleostomi</taxon>
        <taxon>Actinopterygii</taxon>
        <taxon>Neopterygii</taxon>
        <taxon>Teleostei</taxon>
        <taxon>Neoteleostei</taxon>
        <taxon>Acanthomorphata</taxon>
        <taxon>Ovalentaria</taxon>
        <taxon>Atherinomorphae</taxon>
        <taxon>Beloniformes</taxon>
        <taxon>Adrianichthyidae</taxon>
        <taxon>Oryziinae</taxon>
        <taxon>Oryzias</taxon>
    </lineage>
</organism>
<feature type="compositionally biased region" description="Basic and acidic residues" evidence="1">
    <location>
        <begin position="61"/>
        <end position="70"/>
    </location>
</feature>
<dbReference type="Proteomes" id="UP000646548">
    <property type="component" value="Unassembled WGS sequence"/>
</dbReference>
<name>A0A834CIP9_ORYME</name>
<evidence type="ECO:0000313" key="3">
    <source>
        <dbReference type="Proteomes" id="UP000646548"/>
    </source>
</evidence>
<dbReference type="EMBL" id="WKFB01000291">
    <property type="protein sequence ID" value="KAF6728153.1"/>
    <property type="molecule type" value="Genomic_DNA"/>
</dbReference>
<evidence type="ECO:0000256" key="1">
    <source>
        <dbReference type="SAM" id="MobiDB-lite"/>
    </source>
</evidence>
<gene>
    <name evidence="2" type="ORF">FQA47_007868</name>
</gene>
<sequence>MGASCGRVRALQVLRARGGGGCGAQERSPARLQVDRHQTMGAAEPRCRSSDYNNCSPLGGECDRKEEAQGKRRQQQQQQQQQQRRDARSQSAARLPRGRITPLPPAASVHGPERSLCVDVADAGPPCVTADPCVMSGKSEGTSKRPRGTGERGI</sequence>
<feature type="region of interest" description="Disordered" evidence="1">
    <location>
        <begin position="17"/>
        <end position="112"/>
    </location>
</feature>
<comment type="caution">
    <text evidence="2">The sequence shown here is derived from an EMBL/GenBank/DDBJ whole genome shotgun (WGS) entry which is preliminary data.</text>
</comment>
<dbReference type="AlphaFoldDB" id="A0A834CIP9"/>
<reference evidence="2" key="1">
    <citation type="journal article" name="BMC Genomics">
        <title>Long-read sequencing and de novo genome assembly of marine medaka (Oryzias melastigma).</title>
        <authorList>
            <person name="Liang P."/>
            <person name="Saqib H.S.A."/>
            <person name="Ni X."/>
            <person name="Shen Y."/>
        </authorList>
    </citation>
    <scope>NUCLEOTIDE SEQUENCE</scope>
    <source>
        <strain evidence="2">Bigg-433</strain>
    </source>
</reference>
<proteinExistence type="predicted"/>
<feature type="region of interest" description="Disordered" evidence="1">
    <location>
        <begin position="130"/>
        <end position="154"/>
    </location>
</feature>
<evidence type="ECO:0000313" key="2">
    <source>
        <dbReference type="EMBL" id="KAF6728153.1"/>
    </source>
</evidence>
<protein>
    <submittedName>
        <fullName evidence="2">Uncharacterized protein</fullName>
    </submittedName>
</protein>
<accession>A0A834CIP9</accession>